<dbReference type="HOGENOM" id="CLU_174572_0_0_9"/>
<dbReference type="RefSeq" id="WP_020427031.1">
    <property type="nucleotide sequence ID" value="NZ_AGBD01000282.1"/>
</dbReference>
<dbReference type="Gene3D" id="3.30.56.60">
    <property type="entry name" value="XkdW-like"/>
    <property type="match status" value="1"/>
</dbReference>
<dbReference type="EMBL" id="LN831776">
    <property type="protein sequence ID" value="CQR58437.1"/>
    <property type="molecule type" value="Genomic_DNA"/>
</dbReference>
<evidence type="ECO:0000313" key="2">
    <source>
        <dbReference type="EMBL" id="CQR58437.1"/>
    </source>
</evidence>
<dbReference type="InterPro" id="IPR019094">
    <property type="entry name" value="Phage_SP-beta_YorD"/>
</dbReference>
<sequence length="112" mass="12792">MNMFDAMVYLYPDLEPKKDFQIWDDSDGKGPYIGVWETDTPKPTTEELQRAWEELQAQPVPELPETDAERMARLEAENATLLLELVQTQTRQNQVEKDQAALLLSLVEGGVL</sequence>
<dbReference type="PATRIC" id="fig|1073571.4.peg.6508"/>
<reference evidence="3" key="1">
    <citation type="submission" date="2015-03" db="EMBL/GenBank/DDBJ databases">
        <authorList>
            <person name="Wibberg D."/>
        </authorList>
    </citation>
    <scope>NUCLEOTIDE SEQUENCE [LARGE SCALE GENOMIC DNA]</scope>
</reference>
<protein>
    <recommendedName>
        <fullName evidence="1">Bacteriophage SP-beta YorD domain-containing protein</fullName>
    </recommendedName>
</protein>
<dbReference type="SUPFAM" id="SSF159865">
    <property type="entry name" value="XkdW-like"/>
    <property type="match status" value="1"/>
</dbReference>
<evidence type="ECO:0000259" key="1">
    <source>
        <dbReference type="Pfam" id="PF09636"/>
    </source>
</evidence>
<name>A0A0E4HE03_9BACL</name>
<dbReference type="InterPro" id="IPR035950">
    <property type="entry name" value="XkdW-like_sf"/>
</dbReference>
<feature type="domain" description="Bacteriophage SP-beta YorD" evidence="1">
    <location>
        <begin position="3"/>
        <end position="59"/>
    </location>
</feature>
<evidence type="ECO:0000313" key="3">
    <source>
        <dbReference type="Proteomes" id="UP000033163"/>
    </source>
</evidence>
<proteinExistence type="predicted"/>
<gene>
    <name evidence="2" type="ORF">PRIO_6086</name>
</gene>
<dbReference type="Proteomes" id="UP000033163">
    <property type="component" value="Chromosome I"/>
</dbReference>
<accession>A0A0E4HE03</accession>
<organism evidence="2 3">
    <name type="scientific">Paenibacillus riograndensis SBR5</name>
    <dbReference type="NCBI Taxonomy" id="1073571"/>
    <lineage>
        <taxon>Bacteria</taxon>
        <taxon>Bacillati</taxon>
        <taxon>Bacillota</taxon>
        <taxon>Bacilli</taxon>
        <taxon>Bacillales</taxon>
        <taxon>Paenibacillaceae</taxon>
        <taxon>Paenibacillus</taxon>
        <taxon>Paenibacillus sonchi group</taxon>
    </lineage>
</organism>
<dbReference type="Pfam" id="PF09636">
    <property type="entry name" value="XkdW"/>
    <property type="match status" value="1"/>
</dbReference>
<dbReference type="AlphaFoldDB" id="A0A0E4HE03"/>
<dbReference type="KEGG" id="pri:PRIO_6086"/>